<dbReference type="PANTHER" id="PTHR11941">
    <property type="entry name" value="ENOYL-COA HYDRATASE-RELATED"/>
    <property type="match status" value="1"/>
</dbReference>
<comment type="similarity">
    <text evidence="1 3">Belongs to the enoyl-CoA hydratase/isomerase family.</text>
</comment>
<evidence type="ECO:0000256" key="1">
    <source>
        <dbReference type="ARBA" id="ARBA00005254"/>
    </source>
</evidence>
<evidence type="ECO:0000256" key="3">
    <source>
        <dbReference type="RuleBase" id="RU003707"/>
    </source>
</evidence>
<reference evidence="5" key="1">
    <citation type="journal article" date="2019" name="Int. J. Syst. Evol. Microbiol.">
        <title>The Global Catalogue of Microorganisms (GCM) 10K type strain sequencing project: providing services to taxonomists for standard genome sequencing and annotation.</title>
        <authorList>
            <consortium name="The Broad Institute Genomics Platform"/>
            <consortium name="The Broad Institute Genome Sequencing Center for Infectious Disease"/>
            <person name="Wu L."/>
            <person name="Ma J."/>
        </authorList>
    </citation>
    <scope>NUCLEOTIDE SEQUENCE [LARGE SCALE GENOMIC DNA]</scope>
    <source>
        <strain evidence="5">JCM 17804</strain>
    </source>
</reference>
<evidence type="ECO:0000313" key="5">
    <source>
        <dbReference type="Proteomes" id="UP001500975"/>
    </source>
</evidence>
<proteinExistence type="inferred from homology"/>
<dbReference type="SUPFAM" id="SSF52096">
    <property type="entry name" value="ClpP/crotonase"/>
    <property type="match status" value="1"/>
</dbReference>
<evidence type="ECO:0000313" key="4">
    <source>
        <dbReference type="EMBL" id="GAA4358342.1"/>
    </source>
</evidence>
<keyword evidence="2" id="KW-0456">Lyase</keyword>
<dbReference type="Pfam" id="PF00378">
    <property type="entry name" value="ECH_1"/>
    <property type="match status" value="1"/>
</dbReference>
<evidence type="ECO:0000256" key="2">
    <source>
        <dbReference type="ARBA" id="ARBA00023239"/>
    </source>
</evidence>
<dbReference type="RefSeq" id="WP_345541791.1">
    <property type="nucleotide sequence ID" value="NZ_BAABGJ010000081.1"/>
</dbReference>
<dbReference type="NCBIfam" id="NF004781">
    <property type="entry name" value="PRK06127.1"/>
    <property type="match status" value="1"/>
</dbReference>
<sequence length="261" mass="27805">MSGRIVAEVRGPVGRLTVANPDRYNAMSLPMWRMLREAVLHLEHDPEVRVLVLTGEGDRAFVSGADISGFATDRDGAAASEAYDEAVRAAQSALVACVKPTVARIAGVCMGGGIGLALSCDLRYARSTARFRMPAARLGLGYSYTGMEQLVQAVGAACALDLFLTARAFDGAEAQRVGVVHECFADDAFDRGVAERIGALAANAPLTLRAAKAAIRDIVQPAGPARRAEVEAWVRACFDSADYREGQLAFREKRNPKFAGC</sequence>
<dbReference type="CDD" id="cd06558">
    <property type="entry name" value="crotonase-like"/>
    <property type="match status" value="1"/>
</dbReference>
<name>A0ABP8IH15_9BURK</name>
<dbReference type="PANTHER" id="PTHR11941:SF54">
    <property type="entry name" value="ENOYL-COA HYDRATASE, MITOCHONDRIAL"/>
    <property type="match status" value="1"/>
</dbReference>
<protein>
    <submittedName>
        <fullName evidence="4">Enoyl-CoA hydratase</fullName>
    </submittedName>
</protein>
<dbReference type="PROSITE" id="PS00166">
    <property type="entry name" value="ENOYL_COA_HYDRATASE"/>
    <property type="match status" value="1"/>
</dbReference>
<dbReference type="InterPro" id="IPR001753">
    <property type="entry name" value="Enoyl-CoA_hydra/iso"/>
</dbReference>
<dbReference type="InterPro" id="IPR018376">
    <property type="entry name" value="Enoyl-CoA_hyd/isom_CS"/>
</dbReference>
<keyword evidence="5" id="KW-1185">Reference proteome</keyword>
<dbReference type="InterPro" id="IPR029045">
    <property type="entry name" value="ClpP/crotonase-like_dom_sf"/>
</dbReference>
<dbReference type="Proteomes" id="UP001500975">
    <property type="component" value="Unassembled WGS sequence"/>
</dbReference>
<accession>A0ABP8IH15</accession>
<comment type="caution">
    <text evidence="4">The sequence shown here is derived from an EMBL/GenBank/DDBJ whole genome shotgun (WGS) entry which is preliminary data.</text>
</comment>
<dbReference type="EMBL" id="BAABGJ010000081">
    <property type="protein sequence ID" value="GAA4358342.1"/>
    <property type="molecule type" value="Genomic_DNA"/>
</dbReference>
<gene>
    <name evidence="4" type="ORF">GCM10023165_53160</name>
</gene>
<dbReference type="InterPro" id="IPR014748">
    <property type="entry name" value="Enoyl-CoA_hydra_C"/>
</dbReference>
<dbReference type="Gene3D" id="3.90.226.10">
    <property type="entry name" value="2-enoyl-CoA Hydratase, Chain A, domain 1"/>
    <property type="match status" value="1"/>
</dbReference>
<organism evidence="4 5">
    <name type="scientific">Variovorax defluvii</name>
    <dbReference type="NCBI Taxonomy" id="913761"/>
    <lineage>
        <taxon>Bacteria</taxon>
        <taxon>Pseudomonadati</taxon>
        <taxon>Pseudomonadota</taxon>
        <taxon>Betaproteobacteria</taxon>
        <taxon>Burkholderiales</taxon>
        <taxon>Comamonadaceae</taxon>
        <taxon>Variovorax</taxon>
    </lineage>
</organism>
<dbReference type="Gene3D" id="1.10.12.10">
    <property type="entry name" value="Lyase 2-enoyl-coa Hydratase, Chain A, domain 2"/>
    <property type="match status" value="1"/>
</dbReference>